<reference evidence="3 4" key="1">
    <citation type="submission" date="2023-05" db="EMBL/GenBank/DDBJ databases">
        <title>Novel species of genus Flectobacillus isolated from stream in China.</title>
        <authorList>
            <person name="Lu H."/>
        </authorList>
    </citation>
    <scope>NUCLEOTIDE SEQUENCE [LARGE SCALE GENOMIC DNA]</scope>
    <source>
        <strain evidence="3 4">KCTC 42575</strain>
    </source>
</reference>
<protein>
    <submittedName>
        <fullName evidence="3">SRPBCC domain-containing protein</fullName>
    </submittedName>
</protein>
<dbReference type="InterPro" id="IPR023393">
    <property type="entry name" value="START-like_dom_sf"/>
</dbReference>
<evidence type="ECO:0000313" key="4">
    <source>
        <dbReference type="Proteomes" id="UP001236507"/>
    </source>
</evidence>
<accession>A0ABT6Y7D8</accession>
<dbReference type="InterPro" id="IPR013538">
    <property type="entry name" value="ASHA1/2-like_C"/>
</dbReference>
<keyword evidence="4" id="KW-1185">Reference proteome</keyword>
<sequence>MINKTITIETQLAATPETVWGFLTNPSLLAEWLMPNNITPEKGREFQFKTKSRVKLGFEGSITCQILKLKQHSEISYTWQGILSREQHKLETTVTWTLQSQSTNQTILKLKQDGFIGFKNLIPYAVLLKTWQRLLSQKLPIAIAKYQAEI</sequence>
<evidence type="ECO:0000313" key="3">
    <source>
        <dbReference type="EMBL" id="MDI9859487.1"/>
    </source>
</evidence>
<dbReference type="Proteomes" id="UP001236507">
    <property type="component" value="Unassembled WGS sequence"/>
</dbReference>
<organism evidence="3 4">
    <name type="scientific">Flectobacillus roseus</name>
    <dbReference type="NCBI Taxonomy" id="502259"/>
    <lineage>
        <taxon>Bacteria</taxon>
        <taxon>Pseudomonadati</taxon>
        <taxon>Bacteroidota</taxon>
        <taxon>Cytophagia</taxon>
        <taxon>Cytophagales</taxon>
        <taxon>Flectobacillaceae</taxon>
        <taxon>Flectobacillus</taxon>
    </lineage>
</organism>
<name>A0ABT6Y7D8_9BACT</name>
<dbReference type="RefSeq" id="WP_283344418.1">
    <property type="nucleotide sequence ID" value="NZ_JASHIF010000008.1"/>
</dbReference>
<evidence type="ECO:0000256" key="1">
    <source>
        <dbReference type="ARBA" id="ARBA00006817"/>
    </source>
</evidence>
<gene>
    <name evidence="3" type="ORF">QM524_09720</name>
</gene>
<dbReference type="SUPFAM" id="SSF55961">
    <property type="entry name" value="Bet v1-like"/>
    <property type="match status" value="1"/>
</dbReference>
<dbReference type="Gene3D" id="3.30.530.20">
    <property type="match status" value="1"/>
</dbReference>
<dbReference type="EMBL" id="JASHIF010000008">
    <property type="protein sequence ID" value="MDI9859487.1"/>
    <property type="molecule type" value="Genomic_DNA"/>
</dbReference>
<evidence type="ECO:0000259" key="2">
    <source>
        <dbReference type="Pfam" id="PF08327"/>
    </source>
</evidence>
<comment type="caution">
    <text evidence="3">The sequence shown here is derived from an EMBL/GenBank/DDBJ whole genome shotgun (WGS) entry which is preliminary data.</text>
</comment>
<dbReference type="CDD" id="cd07814">
    <property type="entry name" value="SRPBCC_CalC_Aha1-like"/>
    <property type="match status" value="1"/>
</dbReference>
<dbReference type="Pfam" id="PF08327">
    <property type="entry name" value="AHSA1"/>
    <property type="match status" value="1"/>
</dbReference>
<comment type="similarity">
    <text evidence="1">Belongs to the AHA1 family.</text>
</comment>
<proteinExistence type="inferred from homology"/>
<feature type="domain" description="Activator of Hsp90 ATPase homologue 1/2-like C-terminal" evidence="2">
    <location>
        <begin position="14"/>
        <end position="115"/>
    </location>
</feature>